<feature type="compositionally biased region" description="Low complexity" evidence="1">
    <location>
        <begin position="187"/>
        <end position="197"/>
    </location>
</feature>
<dbReference type="EMBL" id="JAEHOE010000045">
    <property type="protein sequence ID" value="KAG2492405.1"/>
    <property type="molecule type" value="Genomic_DNA"/>
</dbReference>
<keyword evidence="3" id="KW-1185">Reference proteome</keyword>
<gene>
    <name evidence="2" type="ORF">HYH03_009351</name>
</gene>
<evidence type="ECO:0000313" key="2">
    <source>
        <dbReference type="EMBL" id="KAG2492405.1"/>
    </source>
</evidence>
<dbReference type="AlphaFoldDB" id="A0A835XYR2"/>
<comment type="caution">
    <text evidence="2">The sequence shown here is derived from an EMBL/GenBank/DDBJ whole genome shotgun (WGS) entry which is preliminary data.</text>
</comment>
<protein>
    <submittedName>
        <fullName evidence="2">Uncharacterized protein</fullName>
    </submittedName>
</protein>
<feature type="compositionally biased region" description="Acidic residues" evidence="1">
    <location>
        <begin position="198"/>
        <end position="207"/>
    </location>
</feature>
<organism evidence="2 3">
    <name type="scientific">Edaphochlamys debaryana</name>
    <dbReference type="NCBI Taxonomy" id="47281"/>
    <lineage>
        <taxon>Eukaryota</taxon>
        <taxon>Viridiplantae</taxon>
        <taxon>Chlorophyta</taxon>
        <taxon>core chlorophytes</taxon>
        <taxon>Chlorophyceae</taxon>
        <taxon>CS clade</taxon>
        <taxon>Chlamydomonadales</taxon>
        <taxon>Chlamydomonadales incertae sedis</taxon>
        <taxon>Edaphochlamys</taxon>
    </lineage>
</organism>
<reference evidence="2" key="1">
    <citation type="journal article" date="2020" name="bioRxiv">
        <title>Comparative genomics of Chlamydomonas.</title>
        <authorList>
            <person name="Craig R.J."/>
            <person name="Hasan A.R."/>
            <person name="Ness R.W."/>
            <person name="Keightley P.D."/>
        </authorList>
    </citation>
    <scope>NUCLEOTIDE SEQUENCE</scope>
    <source>
        <strain evidence="2">CCAP 11/70</strain>
    </source>
</reference>
<accession>A0A835XYR2</accession>
<sequence length="600" mass="63170">MGDRQDRGAGPSLDAVLRALDLRGADLLAANLPKEDLAEASKLPEEARRRIEALTVRTDSEFYAYRRGFKAVKPSIPAPIFTTLAALLPNLRDLDLTGLSSNALPKTPVDRSYLYSALSALPLESLGLPSAHVAQGIECLAGSLSDLTLGSPHGAGTGDDGLPGRAVASIRQLHRLDRLSVVSVHLANPDPDASSSGSDDEEDEAVEEPPCAEQGGLAGLLNALPTALKKLVWIGEINDDYDSEVKATFSIKAGAVKDVSLDLTPCFPDNLSQLAADVLLPSAALRRKAEILVLPEMYLTCTSAGAWESVEELKPLMARFKQVYIGELNVSMPRPSRACPKPATEDEALRRAADHARSLGRTIAAVSKPAGCIGRLQLDGFPRREASLSVTYDGCAEGDKAAPLGLGPEAPPAALPSRFGVLQRALKRLGAGGQGGEQLVDSRVLLLLGPAAEQVAELGRGALEEWALRVERRAEAAALAGGPGAGAGPEEGGSGVLLSGVQALPQADAVLVECGEAEGALEAVEAALAGAAMQVLRCRLPEEMVEEGAEWCDALAWALRQVVPEAWDAAARAEPLHYRLQWLLEVRVMLSSLPPYLAMA</sequence>
<dbReference type="Proteomes" id="UP000612055">
    <property type="component" value="Unassembled WGS sequence"/>
</dbReference>
<proteinExistence type="predicted"/>
<evidence type="ECO:0000256" key="1">
    <source>
        <dbReference type="SAM" id="MobiDB-lite"/>
    </source>
</evidence>
<feature type="region of interest" description="Disordered" evidence="1">
    <location>
        <begin position="187"/>
        <end position="212"/>
    </location>
</feature>
<name>A0A835XYR2_9CHLO</name>
<evidence type="ECO:0000313" key="3">
    <source>
        <dbReference type="Proteomes" id="UP000612055"/>
    </source>
</evidence>